<dbReference type="GO" id="GO:0006021">
    <property type="term" value="P:inositol biosynthetic process"/>
    <property type="evidence" value="ECO:0007669"/>
    <property type="project" value="UniProtKB-KW"/>
</dbReference>
<evidence type="ECO:0000256" key="6">
    <source>
        <dbReference type="ARBA" id="ARBA00012125"/>
    </source>
</evidence>
<keyword evidence="11" id="KW-0443">Lipid metabolism</keyword>
<comment type="cofactor">
    <cofactor evidence="2">
        <name>NAD(+)</name>
        <dbReference type="ChEBI" id="CHEBI:57540"/>
    </cofactor>
</comment>
<evidence type="ECO:0000259" key="17">
    <source>
        <dbReference type="Pfam" id="PF01658"/>
    </source>
</evidence>
<comment type="subcellular location">
    <subcellularLocation>
        <location evidence="3">Cytoplasm</location>
    </subcellularLocation>
</comment>
<evidence type="ECO:0000313" key="18">
    <source>
        <dbReference type="EMBL" id="KAJ8278880.1"/>
    </source>
</evidence>
<evidence type="ECO:0000313" key="19">
    <source>
        <dbReference type="Proteomes" id="UP001152803"/>
    </source>
</evidence>
<evidence type="ECO:0000256" key="1">
    <source>
        <dbReference type="ARBA" id="ARBA00000113"/>
    </source>
</evidence>
<dbReference type="Pfam" id="PF01658">
    <property type="entry name" value="Inos-1-P_synth"/>
    <property type="match status" value="1"/>
</dbReference>
<feature type="region of interest" description="Disordered" evidence="16">
    <location>
        <begin position="1"/>
        <end position="20"/>
    </location>
</feature>
<feature type="domain" description="Myo-inositol-1-phosphate synthase GAPDH-like" evidence="17">
    <location>
        <begin position="363"/>
        <end position="476"/>
    </location>
</feature>
<keyword evidence="8" id="KW-0444">Lipid biosynthesis</keyword>
<reference evidence="18" key="1">
    <citation type="journal article" date="2023" name="Science">
        <title>Genome structures resolve the early diversification of teleost fishes.</title>
        <authorList>
            <person name="Parey E."/>
            <person name="Louis A."/>
            <person name="Montfort J."/>
            <person name="Bouchez O."/>
            <person name="Roques C."/>
            <person name="Iampietro C."/>
            <person name="Lluch J."/>
            <person name="Castinel A."/>
            <person name="Donnadieu C."/>
            <person name="Desvignes T."/>
            <person name="Floi Bucao C."/>
            <person name="Jouanno E."/>
            <person name="Wen M."/>
            <person name="Mejri S."/>
            <person name="Dirks R."/>
            <person name="Jansen H."/>
            <person name="Henkel C."/>
            <person name="Chen W.J."/>
            <person name="Zahm M."/>
            <person name="Cabau C."/>
            <person name="Klopp C."/>
            <person name="Thompson A.W."/>
            <person name="Robinson-Rechavi M."/>
            <person name="Braasch I."/>
            <person name="Lecointre G."/>
            <person name="Bobe J."/>
            <person name="Postlethwait J.H."/>
            <person name="Berthelot C."/>
            <person name="Roest Crollius H."/>
            <person name="Guiguen Y."/>
        </authorList>
    </citation>
    <scope>NUCLEOTIDE SEQUENCE</scope>
    <source>
        <strain evidence="18">Concon-B</strain>
    </source>
</reference>
<dbReference type="EMBL" id="JAFJMO010000004">
    <property type="protein sequence ID" value="KAJ8278880.1"/>
    <property type="molecule type" value="Genomic_DNA"/>
</dbReference>
<dbReference type="EC" id="5.5.1.4" evidence="6"/>
<dbReference type="PANTHER" id="PTHR11510">
    <property type="entry name" value="MYO-INOSITOL-1 PHOSPHATE SYNTHASE"/>
    <property type="match status" value="1"/>
</dbReference>
<dbReference type="InterPro" id="IPR013021">
    <property type="entry name" value="Myo-inos-1-P_Synthase_GAPDH"/>
</dbReference>
<gene>
    <name evidence="18" type="ORF">COCON_G00059460</name>
</gene>
<evidence type="ECO:0000256" key="14">
    <source>
        <dbReference type="ARBA" id="ARBA00023264"/>
    </source>
</evidence>
<accession>A0A9Q1DQZ6</accession>
<proteinExistence type="inferred from homology"/>
<dbReference type="SUPFAM" id="SSF55347">
    <property type="entry name" value="Glyceraldehyde-3-phosphate dehydrogenase-like, C-terminal domain"/>
    <property type="match status" value="1"/>
</dbReference>
<dbReference type="GO" id="GO:0008654">
    <property type="term" value="P:phospholipid biosynthetic process"/>
    <property type="evidence" value="ECO:0007669"/>
    <property type="project" value="UniProtKB-KW"/>
</dbReference>
<evidence type="ECO:0000256" key="13">
    <source>
        <dbReference type="ARBA" id="ARBA00023235"/>
    </source>
</evidence>
<evidence type="ECO:0000256" key="10">
    <source>
        <dbReference type="ARBA" id="ARBA00023027"/>
    </source>
</evidence>
<evidence type="ECO:0000256" key="5">
    <source>
        <dbReference type="ARBA" id="ARBA00010813"/>
    </source>
</evidence>
<dbReference type="Gene3D" id="3.40.50.720">
    <property type="entry name" value="NAD(P)-binding Rossmann-like Domain"/>
    <property type="match status" value="2"/>
</dbReference>
<dbReference type="GO" id="GO:0005737">
    <property type="term" value="C:cytoplasm"/>
    <property type="evidence" value="ECO:0007669"/>
    <property type="project" value="UniProtKB-SubCell"/>
</dbReference>
<comment type="caution">
    <text evidence="18">The sequence shown here is derived from an EMBL/GenBank/DDBJ whole genome shotgun (WGS) entry which is preliminary data.</text>
</comment>
<organism evidence="18 19">
    <name type="scientific">Conger conger</name>
    <name type="common">Conger eel</name>
    <name type="synonym">Muraena conger</name>
    <dbReference type="NCBI Taxonomy" id="82655"/>
    <lineage>
        <taxon>Eukaryota</taxon>
        <taxon>Metazoa</taxon>
        <taxon>Chordata</taxon>
        <taxon>Craniata</taxon>
        <taxon>Vertebrata</taxon>
        <taxon>Euteleostomi</taxon>
        <taxon>Actinopterygii</taxon>
        <taxon>Neopterygii</taxon>
        <taxon>Teleostei</taxon>
        <taxon>Anguilliformes</taxon>
        <taxon>Congridae</taxon>
        <taxon>Conger</taxon>
    </lineage>
</organism>
<dbReference type="InterPro" id="IPR036291">
    <property type="entry name" value="NAD(P)-bd_dom_sf"/>
</dbReference>
<keyword evidence="13" id="KW-0413">Isomerase</keyword>
<evidence type="ECO:0000256" key="3">
    <source>
        <dbReference type="ARBA" id="ARBA00004496"/>
    </source>
</evidence>
<keyword evidence="19" id="KW-1185">Reference proteome</keyword>
<evidence type="ECO:0000256" key="16">
    <source>
        <dbReference type="SAM" id="MobiDB-lite"/>
    </source>
</evidence>
<dbReference type="InterPro" id="IPR002587">
    <property type="entry name" value="Myo-inos-1-P_Synthase"/>
</dbReference>
<name>A0A9Q1DQZ6_CONCO</name>
<evidence type="ECO:0000256" key="9">
    <source>
        <dbReference type="ARBA" id="ARBA00022550"/>
    </source>
</evidence>
<comment type="pathway">
    <text evidence="4">Polyol metabolism; myo-inositol biosynthesis; myo-inositol from D-glucose 6-phosphate: step 1/2.</text>
</comment>
<evidence type="ECO:0000256" key="11">
    <source>
        <dbReference type="ARBA" id="ARBA00023098"/>
    </source>
</evidence>
<protein>
    <recommendedName>
        <fullName evidence="6">inositol-3-phosphate synthase</fullName>
        <ecNumber evidence="6">5.5.1.4</ecNumber>
    </recommendedName>
</protein>
<evidence type="ECO:0000256" key="15">
    <source>
        <dbReference type="ARBA" id="ARBA00025559"/>
    </source>
</evidence>
<dbReference type="Pfam" id="PF07994">
    <property type="entry name" value="NAD_binding_5"/>
    <property type="match status" value="1"/>
</dbReference>
<dbReference type="OrthoDB" id="2887at2759"/>
<dbReference type="FunFam" id="3.40.50.720:FF:000171">
    <property type="entry name" value="inositol-3-phosphate synthase 1"/>
    <property type="match status" value="1"/>
</dbReference>
<evidence type="ECO:0000256" key="7">
    <source>
        <dbReference type="ARBA" id="ARBA00022490"/>
    </source>
</evidence>
<keyword evidence="9" id="KW-0398">Inositol biosynthesis</keyword>
<sequence length="617" mass="67597">MINQPHVSQPGVSNSCGSNSDLHSSLWESQEHLNGKKLKIGDTYSANTALSQSYLKALNMAESIRINSPDVRYTDEHIEAQYAYNTAAVSCDDGKYTVTPRSTSFIFRTERAVPRLGVMLVGWGGNNGTTVTAAVLANRLGLSWRTKEGVKKANYFGSLLQASTVCLGSGPDGEVNVPFRELLPMVHPNDIVFDGWDISCMDLGQAMERAKVLDWSLQEQLRPYMALLKPRPSVYIPEFIAANQEQRADNLITGTKVEQVDQIRKDIRDFKERSGVDKVIVLWTANTERFCDVVPGVHDTANNLLAAIQTGLEVSPSTLFAVASILEGCAYLNGSPQNTFVPGAVELAVQNGVFIGGDDFKSGQTKIKSVLVDFLVSAGIKPTAIVSYNHLGNNDGMNLSAPQQFRSKEISKSNVVDDMVQSNPLLYAPGEKPDHCVVIKYVPYVGDSKRAMDEYTSEIMMGGTNTIALHNTCEDSLLASPIILDLVLLTELCQRISFSTEADPIFQSFHSVLSLLSYLCKAPLVPPGAPVVNAFFRQRSCIENVMRACLGLPPQSHMQLEHKMQRSCLPNNNKRSHIAAQTPKSTAVLKNGYHAPVLNGIQHNGFEAHHWSTQTPS</sequence>
<dbReference type="Proteomes" id="UP001152803">
    <property type="component" value="Unassembled WGS sequence"/>
</dbReference>
<evidence type="ECO:0000256" key="4">
    <source>
        <dbReference type="ARBA" id="ARBA00005117"/>
    </source>
</evidence>
<evidence type="ECO:0000256" key="2">
    <source>
        <dbReference type="ARBA" id="ARBA00001911"/>
    </source>
</evidence>
<dbReference type="AlphaFoldDB" id="A0A9Q1DQZ6"/>
<dbReference type="SUPFAM" id="SSF51735">
    <property type="entry name" value="NAD(P)-binding Rossmann-fold domains"/>
    <property type="match status" value="1"/>
</dbReference>
<comment type="catalytic activity">
    <reaction evidence="1">
        <text>D-glucose 6-phosphate = 1D-myo-inositol 3-phosphate</text>
        <dbReference type="Rhea" id="RHEA:10716"/>
        <dbReference type="ChEBI" id="CHEBI:58401"/>
        <dbReference type="ChEBI" id="CHEBI:61548"/>
        <dbReference type="EC" id="5.5.1.4"/>
    </reaction>
</comment>
<keyword evidence="12" id="KW-0594">Phospholipid biosynthesis</keyword>
<comment type="similarity">
    <text evidence="5">Belongs to the myo-inositol 1-phosphate synthase family.</text>
</comment>
<keyword evidence="7" id="KW-0963">Cytoplasm</keyword>
<dbReference type="GO" id="GO:0004512">
    <property type="term" value="F:inositol-3-phosphate synthase activity"/>
    <property type="evidence" value="ECO:0007669"/>
    <property type="project" value="UniProtKB-EC"/>
</dbReference>
<dbReference type="FunFam" id="3.30.360.10:FF:000055">
    <property type="entry name" value="Putative myo-inositol-1-phosphate synthase"/>
    <property type="match status" value="1"/>
</dbReference>
<keyword evidence="10" id="KW-0520">NAD</keyword>
<evidence type="ECO:0000256" key="12">
    <source>
        <dbReference type="ARBA" id="ARBA00023209"/>
    </source>
</evidence>
<keyword evidence="14" id="KW-1208">Phospholipid metabolism</keyword>
<dbReference type="FunFam" id="3.40.50.720:FF:000069">
    <property type="entry name" value="Inositol-3-phosphate synthase 1"/>
    <property type="match status" value="1"/>
</dbReference>
<comment type="function">
    <text evidence="15">Key enzyme in myo-inositol biosynthesis pathway that catalyzes the conversion of glucose 6-phosphate to 1-myo-inositol 1-phosphate in a NAD-dependent manner. Rate-limiting enzyme in the synthesis of all inositol-containing compounds.</text>
</comment>
<evidence type="ECO:0000256" key="8">
    <source>
        <dbReference type="ARBA" id="ARBA00022516"/>
    </source>
</evidence>